<dbReference type="AlphaFoldDB" id="A0A914WU15"/>
<sequence>MISPLAAAAEAFVLLALLMLGKKHARSSASMRRSTTCERLVCHRHQLPSISITESKPAAGGASPASSPVSPLALLPSTIAATSVVAATHRMQTVQLAPFSIALSHPPTTYDEMHIGNHL</sequence>
<protein>
    <submittedName>
        <fullName evidence="3">Secreted protein</fullName>
    </submittedName>
</protein>
<proteinExistence type="predicted"/>
<keyword evidence="2" id="KW-1185">Reference proteome</keyword>
<feature type="chain" id="PRO_5036825552" evidence="1">
    <location>
        <begin position="26"/>
        <end position="119"/>
    </location>
</feature>
<dbReference type="Proteomes" id="UP000887566">
    <property type="component" value="Unplaced"/>
</dbReference>
<organism evidence="2 3">
    <name type="scientific">Plectus sambesii</name>
    <dbReference type="NCBI Taxonomy" id="2011161"/>
    <lineage>
        <taxon>Eukaryota</taxon>
        <taxon>Metazoa</taxon>
        <taxon>Ecdysozoa</taxon>
        <taxon>Nematoda</taxon>
        <taxon>Chromadorea</taxon>
        <taxon>Plectida</taxon>
        <taxon>Plectina</taxon>
        <taxon>Plectoidea</taxon>
        <taxon>Plectidae</taxon>
        <taxon>Plectus</taxon>
    </lineage>
</organism>
<evidence type="ECO:0000313" key="3">
    <source>
        <dbReference type="WBParaSite" id="PSAMB.scaffold524size48024.g6555.t1"/>
    </source>
</evidence>
<keyword evidence="1" id="KW-0732">Signal</keyword>
<name>A0A914WU15_9BILA</name>
<feature type="signal peptide" evidence="1">
    <location>
        <begin position="1"/>
        <end position="25"/>
    </location>
</feature>
<accession>A0A914WU15</accession>
<evidence type="ECO:0000313" key="2">
    <source>
        <dbReference type="Proteomes" id="UP000887566"/>
    </source>
</evidence>
<dbReference type="WBParaSite" id="PSAMB.scaffold524size48024.g6555.t1">
    <property type="protein sequence ID" value="PSAMB.scaffold524size48024.g6555.t1"/>
    <property type="gene ID" value="PSAMB.scaffold524size48024.g6555"/>
</dbReference>
<reference evidence="3" key="1">
    <citation type="submission" date="2022-11" db="UniProtKB">
        <authorList>
            <consortium name="WormBaseParasite"/>
        </authorList>
    </citation>
    <scope>IDENTIFICATION</scope>
</reference>
<evidence type="ECO:0000256" key="1">
    <source>
        <dbReference type="SAM" id="SignalP"/>
    </source>
</evidence>